<keyword evidence="3" id="KW-1185">Reference proteome</keyword>
<protein>
    <submittedName>
        <fullName evidence="2 4">Uncharacterized protein</fullName>
    </submittedName>
</protein>
<evidence type="ECO:0000313" key="4">
    <source>
        <dbReference type="RefSeq" id="XP_033529559.1"/>
    </source>
</evidence>
<dbReference type="GeneID" id="54418924"/>
<evidence type="ECO:0000256" key="1">
    <source>
        <dbReference type="SAM" id="MobiDB-lite"/>
    </source>
</evidence>
<proteinExistence type="predicted"/>
<evidence type="ECO:0000313" key="3">
    <source>
        <dbReference type="Proteomes" id="UP000504638"/>
    </source>
</evidence>
<feature type="region of interest" description="Disordered" evidence="1">
    <location>
        <begin position="1"/>
        <end position="21"/>
    </location>
</feature>
<accession>A0A6G1FQC3</accession>
<feature type="region of interest" description="Disordered" evidence="1">
    <location>
        <begin position="63"/>
        <end position="110"/>
    </location>
</feature>
<reference evidence="4" key="2">
    <citation type="submission" date="2020-04" db="EMBL/GenBank/DDBJ databases">
        <authorList>
            <consortium name="NCBI Genome Project"/>
        </authorList>
    </citation>
    <scope>NUCLEOTIDE SEQUENCE</scope>
    <source>
        <strain evidence="4">CBS 781.70</strain>
    </source>
</reference>
<feature type="compositionally biased region" description="Basic and acidic residues" evidence="1">
    <location>
        <begin position="63"/>
        <end position="107"/>
    </location>
</feature>
<evidence type="ECO:0000313" key="2">
    <source>
        <dbReference type="EMBL" id="KAF1807928.1"/>
    </source>
</evidence>
<name>A0A6G1FQC3_9PEZI</name>
<dbReference type="EMBL" id="ML975199">
    <property type="protein sequence ID" value="KAF1807928.1"/>
    <property type="molecule type" value="Genomic_DNA"/>
</dbReference>
<dbReference type="OrthoDB" id="2156052at2759"/>
<sequence length="476" mass="54689">MCRGLATKQTLSAPTSEDSRPAFHSSIICATFYPIYWVTQMEEKHIEELLRQLSVERRRAEEAQRRAEAAEHQQQREQQRAEEERQRAEEEQQRAEEAQQRAAEAEQQRQTTTLTEYIGGCHNFLSTKFAVQPDKSLTSKGSITDPRCHDEFGIGNGIVFENHPNIASDVAEEPRERIMSQTPLPRQDRTYSNFHQLRADQICVYKYDGYQPDRRRMTFVVEYKAPHKLTLPHLRLGLREMDVYNDVVNRATKPATGDVEALFQYTSDRLAAAALVQTFNYMIEGGLEYSYLTTGEAFVFLKIDWGDPGALYYHLAEPNQETRAHPETFSHCTAVSQVLAFTLLALESPIHGQDERHRAMKQLHTWNDDYESILCAVPPSERKQSPPPSAYQPRTYKHVDRSHGGQINGWQLICDLLARPYDYIRLVEPPSGSYVTYPANMISWRYLNWVTGGKMSEGRGHRTLNPQRANAYEKGS</sequence>
<gene>
    <name evidence="2 4" type="ORF">P152DRAFT_453300</name>
</gene>
<dbReference type="Proteomes" id="UP000504638">
    <property type="component" value="Unplaced"/>
</dbReference>
<dbReference type="AlphaFoldDB" id="A0A6G1FQC3"/>
<reference evidence="2 4" key="1">
    <citation type="submission" date="2020-01" db="EMBL/GenBank/DDBJ databases">
        <authorList>
            <consortium name="DOE Joint Genome Institute"/>
            <person name="Haridas S."/>
            <person name="Albert R."/>
            <person name="Binder M."/>
            <person name="Bloem J."/>
            <person name="Labutti K."/>
            <person name="Salamov A."/>
            <person name="Andreopoulos B."/>
            <person name="Baker S.E."/>
            <person name="Barry K."/>
            <person name="Bills G."/>
            <person name="Bluhm B.H."/>
            <person name="Cannon C."/>
            <person name="Castanera R."/>
            <person name="Culley D.E."/>
            <person name="Daum C."/>
            <person name="Ezra D."/>
            <person name="Gonzalez J.B."/>
            <person name="Henrissat B."/>
            <person name="Kuo A."/>
            <person name="Liang C."/>
            <person name="Lipzen A."/>
            <person name="Lutzoni F."/>
            <person name="Magnuson J."/>
            <person name="Mondo S."/>
            <person name="Nolan M."/>
            <person name="Ohm R."/>
            <person name="Pangilinan J."/>
            <person name="Park H.-J."/>
            <person name="Ramirez L."/>
            <person name="Alfaro M."/>
            <person name="Sun H."/>
            <person name="Tritt A."/>
            <person name="Yoshinaga Y."/>
            <person name="Zwiers L.-H."/>
            <person name="Turgeon B.G."/>
            <person name="Goodwin S.B."/>
            <person name="Spatafora J.W."/>
            <person name="Crous P.W."/>
            <person name="Grigoriev I.V."/>
        </authorList>
    </citation>
    <scope>NUCLEOTIDE SEQUENCE</scope>
    <source>
        <strain evidence="2 4">CBS 781.70</strain>
    </source>
</reference>
<dbReference type="RefSeq" id="XP_033529559.1">
    <property type="nucleotide sequence ID" value="XM_033678354.1"/>
</dbReference>
<feature type="compositionally biased region" description="Polar residues" evidence="1">
    <location>
        <begin position="7"/>
        <end position="16"/>
    </location>
</feature>
<reference evidence="4" key="3">
    <citation type="submission" date="2025-04" db="UniProtKB">
        <authorList>
            <consortium name="RefSeq"/>
        </authorList>
    </citation>
    <scope>IDENTIFICATION</scope>
    <source>
        <strain evidence="4">CBS 781.70</strain>
    </source>
</reference>
<organism evidence="2">
    <name type="scientific">Eremomyces bilateralis CBS 781.70</name>
    <dbReference type="NCBI Taxonomy" id="1392243"/>
    <lineage>
        <taxon>Eukaryota</taxon>
        <taxon>Fungi</taxon>
        <taxon>Dikarya</taxon>
        <taxon>Ascomycota</taxon>
        <taxon>Pezizomycotina</taxon>
        <taxon>Dothideomycetes</taxon>
        <taxon>Dothideomycetes incertae sedis</taxon>
        <taxon>Eremomycetales</taxon>
        <taxon>Eremomycetaceae</taxon>
        <taxon>Eremomyces</taxon>
    </lineage>
</organism>